<evidence type="ECO:0000259" key="3">
    <source>
        <dbReference type="PROSITE" id="PS50977"/>
    </source>
</evidence>
<evidence type="ECO:0000256" key="1">
    <source>
        <dbReference type="ARBA" id="ARBA00023125"/>
    </source>
</evidence>
<organism evidence="4 5">
    <name type="scientific">Ensifer adhaerens</name>
    <name type="common">Sinorhizobium morelense</name>
    <dbReference type="NCBI Taxonomy" id="106592"/>
    <lineage>
        <taxon>Bacteria</taxon>
        <taxon>Pseudomonadati</taxon>
        <taxon>Pseudomonadota</taxon>
        <taxon>Alphaproteobacteria</taxon>
        <taxon>Hyphomicrobiales</taxon>
        <taxon>Rhizobiaceae</taxon>
        <taxon>Sinorhizobium/Ensifer group</taxon>
        <taxon>Ensifer</taxon>
    </lineage>
</organism>
<evidence type="ECO:0000256" key="2">
    <source>
        <dbReference type="PROSITE-ProRule" id="PRU00335"/>
    </source>
</evidence>
<keyword evidence="1 2" id="KW-0238">DNA-binding</keyword>
<dbReference type="PROSITE" id="PS50977">
    <property type="entry name" value="HTH_TETR_2"/>
    <property type="match status" value="1"/>
</dbReference>
<proteinExistence type="predicted"/>
<dbReference type="Gene3D" id="1.10.357.10">
    <property type="entry name" value="Tetracycline Repressor, domain 2"/>
    <property type="match status" value="1"/>
</dbReference>
<geneLocation type="plasmid" evidence="4 5">
    <name>unnamedB</name>
</geneLocation>
<dbReference type="Proteomes" id="UP001214094">
    <property type="component" value="Plasmid unnamedB"/>
</dbReference>
<name>A0ABY8HR94_ENSAD</name>
<protein>
    <submittedName>
        <fullName evidence="4">Helix-turn-helix domain containing protein</fullName>
    </submittedName>
</protein>
<dbReference type="GeneID" id="69987067"/>
<dbReference type="EMBL" id="CP121310">
    <property type="protein sequence ID" value="WFP94626.1"/>
    <property type="molecule type" value="Genomic_DNA"/>
</dbReference>
<dbReference type="InterPro" id="IPR001647">
    <property type="entry name" value="HTH_TetR"/>
</dbReference>
<keyword evidence="5" id="KW-1185">Reference proteome</keyword>
<comment type="caution">
    <text evidence="2">Lacks conserved residue(s) required for the propagation of feature annotation.</text>
</comment>
<reference evidence="4 5" key="1">
    <citation type="submission" date="2023-03" db="EMBL/GenBank/DDBJ databases">
        <title>Comparative genome and transcriptome analysis combination mining strategies for increasing vitamin B12 production of Ensifer adhaerens strain.</title>
        <authorList>
            <person name="Yongheng L."/>
        </authorList>
    </citation>
    <scope>NUCLEOTIDE SEQUENCE [LARGE SCALE GENOMIC DNA]</scope>
    <source>
        <strain evidence="4 5">Casida A-T305</strain>
        <plasmid evidence="4 5">unnamedB</plasmid>
    </source>
</reference>
<gene>
    <name evidence="4" type="ORF">P4B07_33005</name>
</gene>
<dbReference type="InterPro" id="IPR009057">
    <property type="entry name" value="Homeodomain-like_sf"/>
</dbReference>
<feature type="domain" description="HTH tetR-type" evidence="3">
    <location>
        <begin position="19"/>
        <end position="59"/>
    </location>
</feature>
<sequence>MDKKALLTPRKVGSQQRSRAMIEALVEATARALIKEGFERANTNRIAEEAGVSIGSLYQ</sequence>
<evidence type="ECO:0000313" key="5">
    <source>
        <dbReference type="Proteomes" id="UP001214094"/>
    </source>
</evidence>
<dbReference type="SUPFAM" id="SSF46689">
    <property type="entry name" value="Homeodomain-like"/>
    <property type="match status" value="1"/>
</dbReference>
<evidence type="ECO:0000313" key="4">
    <source>
        <dbReference type="EMBL" id="WFP94626.1"/>
    </source>
</evidence>
<keyword evidence="4" id="KW-0614">Plasmid</keyword>
<dbReference type="Pfam" id="PF00440">
    <property type="entry name" value="TetR_N"/>
    <property type="match status" value="1"/>
</dbReference>
<dbReference type="RefSeq" id="WP_234798834.1">
    <property type="nucleotide sequence ID" value="NZ_CP015882.1"/>
</dbReference>
<accession>A0ABY8HR94</accession>